<evidence type="ECO:0000313" key="5">
    <source>
        <dbReference type="EMBL" id="KAK7604934.1"/>
    </source>
</evidence>
<dbReference type="PANTHER" id="PTHR10196">
    <property type="entry name" value="SUGAR KINASE"/>
    <property type="match status" value="1"/>
</dbReference>
<proteinExistence type="inferred from homology"/>
<name>A0AAN9U2T0_9HEMI</name>
<dbReference type="AlphaFoldDB" id="A0AAN9U2T0"/>
<keyword evidence="6" id="KW-1185">Reference proteome</keyword>
<feature type="domain" description="Carbohydrate kinase FGGY N-terminal" evidence="4">
    <location>
        <begin position="11"/>
        <end position="101"/>
    </location>
</feature>
<dbReference type="InterPro" id="IPR018484">
    <property type="entry name" value="FGGY_N"/>
</dbReference>
<dbReference type="InterPro" id="IPR043129">
    <property type="entry name" value="ATPase_NBD"/>
</dbReference>
<evidence type="ECO:0000313" key="6">
    <source>
        <dbReference type="Proteomes" id="UP001367676"/>
    </source>
</evidence>
<evidence type="ECO:0000259" key="4">
    <source>
        <dbReference type="Pfam" id="PF00370"/>
    </source>
</evidence>
<dbReference type="Pfam" id="PF00370">
    <property type="entry name" value="FGGY_N"/>
    <property type="match status" value="2"/>
</dbReference>
<dbReference type="GO" id="GO:0006071">
    <property type="term" value="P:glycerol metabolic process"/>
    <property type="evidence" value="ECO:0007669"/>
    <property type="project" value="TreeGrafter"/>
</dbReference>
<comment type="similarity">
    <text evidence="1">Belongs to the FGGY kinase family.</text>
</comment>
<dbReference type="GO" id="GO:0005829">
    <property type="term" value="C:cytosol"/>
    <property type="evidence" value="ECO:0007669"/>
    <property type="project" value="TreeGrafter"/>
</dbReference>
<sequence>MANETTASSKYALGIDVGSSSIKATLVRISDMQSVAEQRVECTATYVVNNSVRSEQNVALIVEYLDLCVGALPSTLLNRVVAIGICGQMHGVVCWSSKEHPWNMESSPQRVSHGGILVDESKVSRHYTWQDNRCTPNFLASLPSSRSHLSVHTGYGCATLFWLKANDSDTLQKFDRAATIADFVVSMLCNLDRPQTSPQNAASWGYFDAENNRFEENLLREADFPIGMLPQVRPDNGVAGTLKRPWHGIPSGVIVGVALGDLQAFVRAKLRDEKEAIVNVSTSAQMVFVDRDFVPSKAEKTAAKVVPYFEGKFLYEGAAINGGNAISLFVNFVSESMQLLGCNVPKDQIWRRLIEESHKVLMEKDSTHLPLQFVPTFWGERRCPLQRGSVCQLTPENFNLAALFRALCIGVVDNIHELVPLAVLRQRGIEKIVATGTALLRNETLLEELQNRYAPLPVHSEQSASADSALGAALAIIRLLD</sequence>
<comment type="caution">
    <text evidence="5">The sequence shown here is derived from an EMBL/GenBank/DDBJ whole genome shotgun (WGS) entry which is preliminary data.</text>
</comment>
<dbReference type="GO" id="GO:0050277">
    <property type="term" value="F:sedoheptulokinase activity"/>
    <property type="evidence" value="ECO:0007669"/>
    <property type="project" value="TreeGrafter"/>
</dbReference>
<keyword evidence="3" id="KW-0418">Kinase</keyword>
<feature type="domain" description="Carbohydrate kinase FGGY N-terminal" evidence="4">
    <location>
        <begin position="114"/>
        <end position="264"/>
    </location>
</feature>
<keyword evidence="2" id="KW-0808">Transferase</keyword>
<reference evidence="5 6" key="1">
    <citation type="submission" date="2024-03" db="EMBL/GenBank/DDBJ databases">
        <title>Adaptation during the transition from Ophiocordyceps entomopathogen to insect associate is accompanied by gene loss and intensified selection.</title>
        <authorList>
            <person name="Ward C.M."/>
            <person name="Onetto C.A."/>
            <person name="Borneman A.R."/>
        </authorList>
    </citation>
    <scope>NUCLEOTIDE SEQUENCE [LARGE SCALE GENOMIC DNA]</scope>
    <source>
        <strain evidence="5">AWRI1</strain>
        <tissue evidence="5">Single Adult Female</tissue>
    </source>
</reference>
<dbReference type="EMBL" id="JBBCAQ010000003">
    <property type="protein sequence ID" value="KAK7604934.1"/>
    <property type="molecule type" value="Genomic_DNA"/>
</dbReference>
<evidence type="ECO:0000256" key="1">
    <source>
        <dbReference type="ARBA" id="ARBA00009156"/>
    </source>
</evidence>
<dbReference type="Gene3D" id="3.30.420.40">
    <property type="match status" value="2"/>
</dbReference>
<dbReference type="CDD" id="cd07777">
    <property type="entry name" value="ASKHA_NBD_FGGY_SHK"/>
    <property type="match status" value="1"/>
</dbReference>
<dbReference type="SUPFAM" id="SSF53067">
    <property type="entry name" value="Actin-like ATPase domain"/>
    <property type="match status" value="1"/>
</dbReference>
<gene>
    <name evidence="5" type="ORF">V9T40_006120</name>
</gene>
<evidence type="ECO:0000256" key="2">
    <source>
        <dbReference type="ARBA" id="ARBA00022679"/>
    </source>
</evidence>
<dbReference type="PANTHER" id="PTHR10196:SF67">
    <property type="entry name" value="SEDOHEPTULOKINASE"/>
    <property type="match status" value="1"/>
</dbReference>
<evidence type="ECO:0000256" key="3">
    <source>
        <dbReference type="ARBA" id="ARBA00022777"/>
    </source>
</evidence>
<dbReference type="Proteomes" id="UP001367676">
    <property type="component" value="Unassembled WGS sequence"/>
</dbReference>
<protein>
    <recommendedName>
        <fullName evidence="4">Carbohydrate kinase FGGY N-terminal domain-containing protein</fullName>
    </recommendedName>
</protein>
<accession>A0AAN9U2T0</accession>
<organism evidence="5 6">
    <name type="scientific">Parthenolecanium corni</name>
    <dbReference type="NCBI Taxonomy" id="536013"/>
    <lineage>
        <taxon>Eukaryota</taxon>
        <taxon>Metazoa</taxon>
        <taxon>Ecdysozoa</taxon>
        <taxon>Arthropoda</taxon>
        <taxon>Hexapoda</taxon>
        <taxon>Insecta</taxon>
        <taxon>Pterygota</taxon>
        <taxon>Neoptera</taxon>
        <taxon>Paraneoptera</taxon>
        <taxon>Hemiptera</taxon>
        <taxon>Sternorrhyncha</taxon>
        <taxon>Coccoidea</taxon>
        <taxon>Coccidae</taxon>
        <taxon>Parthenolecanium</taxon>
    </lineage>
</organism>